<feature type="compositionally biased region" description="Low complexity" evidence="1">
    <location>
        <begin position="14"/>
        <end position="27"/>
    </location>
</feature>
<dbReference type="InterPro" id="IPR028350">
    <property type="entry name" value="DNAC/IstB-like"/>
</dbReference>
<name>A0A2U1F8A4_9PSEU</name>
<dbReference type="InterPro" id="IPR027417">
    <property type="entry name" value="P-loop_NTPase"/>
</dbReference>
<evidence type="ECO:0000256" key="1">
    <source>
        <dbReference type="SAM" id="MobiDB-lite"/>
    </source>
</evidence>
<dbReference type="PANTHER" id="PTHR30050:SF4">
    <property type="entry name" value="ATP-BINDING PROTEIN RV3427C IN INSERTION SEQUENCE-RELATED"/>
    <property type="match status" value="1"/>
</dbReference>
<dbReference type="Pfam" id="PF01695">
    <property type="entry name" value="IstB_IS21"/>
    <property type="match status" value="1"/>
</dbReference>
<dbReference type="RefSeq" id="WP_116709451.1">
    <property type="nucleotide sequence ID" value="NZ_QEKW01000009.1"/>
</dbReference>
<reference evidence="3 4" key="1">
    <citation type="submission" date="2018-04" db="EMBL/GenBank/DDBJ databases">
        <title>Genomic Encyclopedia of Type Strains, Phase IV (KMG-IV): sequencing the most valuable type-strain genomes for metagenomic binning, comparative biology and taxonomic classification.</title>
        <authorList>
            <person name="Goeker M."/>
        </authorList>
    </citation>
    <scope>NUCLEOTIDE SEQUENCE [LARGE SCALE GENOMIC DNA]</scope>
    <source>
        <strain evidence="3 4">DSM 45771</strain>
    </source>
</reference>
<feature type="domain" description="IstB-like ATP-binding" evidence="2">
    <location>
        <begin position="39"/>
        <end position="270"/>
    </location>
</feature>
<dbReference type="CDD" id="cd00009">
    <property type="entry name" value="AAA"/>
    <property type="match status" value="1"/>
</dbReference>
<accession>A0A2U1F8A4</accession>
<dbReference type="GO" id="GO:0005524">
    <property type="term" value="F:ATP binding"/>
    <property type="evidence" value="ECO:0007669"/>
    <property type="project" value="InterPro"/>
</dbReference>
<dbReference type="PIRSF" id="PIRSF003073">
    <property type="entry name" value="DNAC_TnpB_IstB"/>
    <property type="match status" value="1"/>
</dbReference>
<dbReference type="GO" id="GO:0006260">
    <property type="term" value="P:DNA replication"/>
    <property type="evidence" value="ECO:0007669"/>
    <property type="project" value="TreeGrafter"/>
</dbReference>
<dbReference type="Gene3D" id="3.40.50.300">
    <property type="entry name" value="P-loop containing nucleotide triphosphate hydrolases"/>
    <property type="match status" value="1"/>
</dbReference>
<evidence type="ECO:0000313" key="4">
    <source>
        <dbReference type="Proteomes" id="UP000245639"/>
    </source>
</evidence>
<dbReference type="PANTHER" id="PTHR30050">
    <property type="entry name" value="CHROMOSOMAL REPLICATION INITIATOR PROTEIN DNAA"/>
    <property type="match status" value="1"/>
</dbReference>
<dbReference type="AlphaFoldDB" id="A0A2U1F8A4"/>
<dbReference type="OrthoDB" id="9773429at2"/>
<dbReference type="EMBL" id="QEKW01000009">
    <property type="protein sequence ID" value="PVZ08210.1"/>
    <property type="molecule type" value="Genomic_DNA"/>
</dbReference>
<proteinExistence type="predicted"/>
<evidence type="ECO:0000313" key="3">
    <source>
        <dbReference type="EMBL" id="PVZ08210.1"/>
    </source>
</evidence>
<keyword evidence="4" id="KW-1185">Reference proteome</keyword>
<dbReference type="Proteomes" id="UP000245639">
    <property type="component" value="Unassembled WGS sequence"/>
</dbReference>
<comment type="caution">
    <text evidence="3">The sequence shown here is derived from an EMBL/GenBank/DDBJ whole genome shotgun (WGS) entry which is preliminary data.</text>
</comment>
<dbReference type="SUPFAM" id="SSF52540">
    <property type="entry name" value="P-loop containing nucleoside triphosphate hydrolases"/>
    <property type="match status" value="1"/>
</dbReference>
<evidence type="ECO:0000259" key="2">
    <source>
        <dbReference type="Pfam" id="PF01695"/>
    </source>
</evidence>
<dbReference type="InterPro" id="IPR002611">
    <property type="entry name" value="IstB_ATP-bd"/>
</dbReference>
<protein>
    <submittedName>
        <fullName evidence="3">DNA replication protein DnaC</fullName>
    </submittedName>
</protein>
<feature type="region of interest" description="Disordered" evidence="1">
    <location>
        <begin position="1"/>
        <end position="30"/>
    </location>
</feature>
<sequence>MTAAGKQTTRKTTRPAGTATTAAGPGRIEPSGELKELMRRLKLGRLLDTLPERLALARSGQLAHHDFLEMLLADEVSRRDRQAAHLRAQKAGLDPAMLLEAWDDTTTVAFDRALWSELCSLRFLADAHNALVMGPVGVGKTFLATALGHAAVRRKHSVHFERADKMFKRLRAARLDQTYDEEMRRLQRVELLILDDLALHPLGPTETSDFYELVVERHHSASMITTSNRDPAEIVTMMADPLLAQSAIDRLQSAAYELVVEGQSYRQRQKPVAGSATDDSDTAS</sequence>
<gene>
    <name evidence="3" type="ORF">C8D89_10993</name>
</gene>
<organism evidence="3 4">
    <name type="scientific">Actinomycetospora cinnamomea</name>
    <dbReference type="NCBI Taxonomy" id="663609"/>
    <lineage>
        <taxon>Bacteria</taxon>
        <taxon>Bacillati</taxon>
        <taxon>Actinomycetota</taxon>
        <taxon>Actinomycetes</taxon>
        <taxon>Pseudonocardiales</taxon>
        <taxon>Pseudonocardiaceae</taxon>
        <taxon>Actinomycetospora</taxon>
    </lineage>
</organism>